<dbReference type="Pfam" id="PF01112">
    <property type="entry name" value="Asparaginase_2"/>
    <property type="match status" value="1"/>
</dbReference>
<keyword evidence="1" id="KW-0645">Protease</keyword>
<protein>
    <submittedName>
        <fullName evidence="7">Isoaspartyl dipeptidase with L-asparaginase activity</fullName>
    </submittedName>
</protein>
<dbReference type="SUPFAM" id="SSF56235">
    <property type="entry name" value="N-terminal nucleophile aminohydrolases (Ntn hydrolases)"/>
    <property type="match status" value="1"/>
</dbReference>
<gene>
    <name evidence="7" type="ORF">FOE78_15460</name>
</gene>
<dbReference type="OrthoDB" id="9780217at2"/>
<evidence type="ECO:0000256" key="6">
    <source>
        <dbReference type="PIRSR" id="PIRSR600246-3"/>
    </source>
</evidence>
<evidence type="ECO:0000313" key="8">
    <source>
        <dbReference type="Proteomes" id="UP000319263"/>
    </source>
</evidence>
<dbReference type="GO" id="GO:0008233">
    <property type="term" value="F:peptidase activity"/>
    <property type="evidence" value="ECO:0007669"/>
    <property type="project" value="UniProtKB-KW"/>
</dbReference>
<evidence type="ECO:0000256" key="4">
    <source>
        <dbReference type="PIRSR" id="PIRSR600246-1"/>
    </source>
</evidence>
<dbReference type="KEGG" id="mik:FOE78_15460"/>
<dbReference type="InterPro" id="IPR029055">
    <property type="entry name" value="Ntn_hydrolases_N"/>
</dbReference>
<keyword evidence="3" id="KW-0068">Autocatalytic cleavage</keyword>
<dbReference type="Proteomes" id="UP000319263">
    <property type="component" value="Chromosome"/>
</dbReference>
<evidence type="ECO:0000256" key="5">
    <source>
        <dbReference type="PIRSR" id="PIRSR600246-2"/>
    </source>
</evidence>
<feature type="binding site" evidence="5">
    <location>
        <begin position="232"/>
        <end position="235"/>
    </location>
    <ligand>
        <name>substrate</name>
    </ligand>
</feature>
<organism evidence="7 8">
    <name type="scientific">Microlunatus elymi</name>
    <dbReference type="NCBI Taxonomy" id="2596828"/>
    <lineage>
        <taxon>Bacteria</taxon>
        <taxon>Bacillati</taxon>
        <taxon>Actinomycetota</taxon>
        <taxon>Actinomycetes</taxon>
        <taxon>Propionibacteriales</taxon>
        <taxon>Propionibacteriaceae</taxon>
        <taxon>Microlunatus</taxon>
    </lineage>
</organism>
<dbReference type="PANTHER" id="PTHR10188">
    <property type="entry name" value="L-ASPARAGINASE"/>
    <property type="match status" value="1"/>
</dbReference>
<feature type="active site" description="Nucleophile" evidence="4">
    <location>
        <position position="181"/>
    </location>
</feature>
<proteinExistence type="predicted"/>
<dbReference type="EMBL" id="CP041692">
    <property type="protein sequence ID" value="QDP97137.1"/>
    <property type="molecule type" value="Genomic_DNA"/>
</dbReference>
<dbReference type="InterPro" id="IPR000246">
    <property type="entry name" value="Peptidase_T2"/>
</dbReference>
<evidence type="ECO:0000256" key="1">
    <source>
        <dbReference type="ARBA" id="ARBA00022670"/>
    </source>
</evidence>
<reference evidence="7 8" key="1">
    <citation type="submission" date="2019-07" db="EMBL/GenBank/DDBJ databases">
        <title>Microlunatus dokdonensis sp. nov. isolated from the rhizospheric soil of the wild plant Elymus tsukushiensis.</title>
        <authorList>
            <person name="Ghim S.-Y."/>
            <person name="Hwang Y.-J."/>
            <person name="Son J.-S."/>
            <person name="Shin J.-H."/>
        </authorList>
    </citation>
    <scope>NUCLEOTIDE SEQUENCE [LARGE SCALE GENOMIC DNA]</scope>
    <source>
        <strain evidence="7 8">KUDC0627</strain>
    </source>
</reference>
<dbReference type="PANTHER" id="PTHR10188:SF6">
    <property type="entry name" value="N(4)-(BETA-N-ACETYLGLUCOSAMINYL)-L-ASPARAGINASE"/>
    <property type="match status" value="1"/>
</dbReference>
<name>A0A516Q141_9ACTN</name>
<feature type="binding site" evidence="5">
    <location>
        <begin position="209"/>
        <end position="212"/>
    </location>
    <ligand>
        <name>substrate</name>
    </ligand>
</feature>
<accession>A0A516Q141</accession>
<dbReference type="FunFam" id="3.60.20.30:FF:000001">
    <property type="entry name" value="Isoaspartyl peptidase/L-asparaginase"/>
    <property type="match status" value="1"/>
</dbReference>
<sequence>MSDDKPVQTRLWRIAPQGRYQLAVHGGAGGRIHELADQERHAFEDGLSRAYAAGETVLADGGTATDAVCAAICVLEDDPLFNAGRGASLAADGSAELDAAIMDGAGHAGAVAASRHARNPVRLARQVMRRSPHVLIAAPDVELINSWGEQTADQRYFVTDSRRRQLAHLHADDADGPRHGTVGAVARDSTGGLAAATSTGGIANQSVGRVGDTPIIGAGTYARNGLAAISCTGHGEAFMLCVVSYDIVARLRYLGVDLADAVSATIETELSGKDSSGGLVAVGADGTVVVAHNSPMMFAAFDQDHRLVTLT</sequence>
<dbReference type="RefSeq" id="WP_143987098.1">
    <property type="nucleotide sequence ID" value="NZ_CP041692.1"/>
</dbReference>
<keyword evidence="2" id="KW-0378">Hydrolase</keyword>
<dbReference type="Gene3D" id="3.60.20.30">
    <property type="entry name" value="(Glycosyl)asparaginase"/>
    <property type="match status" value="1"/>
</dbReference>
<dbReference type="GO" id="GO:0016811">
    <property type="term" value="F:hydrolase activity, acting on carbon-nitrogen (but not peptide) bonds, in linear amides"/>
    <property type="evidence" value="ECO:0007669"/>
    <property type="project" value="UniProtKB-ARBA"/>
</dbReference>
<dbReference type="AlphaFoldDB" id="A0A516Q141"/>
<dbReference type="GO" id="GO:0006508">
    <property type="term" value="P:proteolysis"/>
    <property type="evidence" value="ECO:0007669"/>
    <property type="project" value="UniProtKB-KW"/>
</dbReference>
<evidence type="ECO:0000256" key="2">
    <source>
        <dbReference type="ARBA" id="ARBA00022801"/>
    </source>
</evidence>
<feature type="site" description="Cleavage; by autolysis" evidence="6">
    <location>
        <begin position="180"/>
        <end position="181"/>
    </location>
</feature>
<keyword evidence="8" id="KW-1185">Reference proteome</keyword>
<evidence type="ECO:0000256" key="3">
    <source>
        <dbReference type="ARBA" id="ARBA00022813"/>
    </source>
</evidence>
<evidence type="ECO:0000313" key="7">
    <source>
        <dbReference type="EMBL" id="QDP97137.1"/>
    </source>
</evidence>